<accession>A0A4Q7LX93</accession>
<feature type="transmembrane region" description="Helical" evidence="12">
    <location>
        <begin position="228"/>
        <end position="245"/>
    </location>
</feature>
<evidence type="ECO:0000256" key="12">
    <source>
        <dbReference type="SAM" id="Phobius"/>
    </source>
</evidence>
<dbReference type="InterPro" id="IPR050450">
    <property type="entry name" value="COX15/CtaA_HemeA_synthase"/>
</dbReference>
<dbReference type="Pfam" id="PF02628">
    <property type="entry name" value="COX15-CtaA"/>
    <property type="match status" value="1"/>
</dbReference>
<dbReference type="RefSeq" id="WP_241968910.1">
    <property type="nucleotide sequence ID" value="NZ_SGWW01000001.1"/>
</dbReference>
<evidence type="ECO:0000256" key="5">
    <source>
        <dbReference type="ARBA" id="ARBA00022989"/>
    </source>
</evidence>
<keyword evidence="7" id="KW-0408">Iron</keyword>
<evidence type="ECO:0000256" key="7">
    <source>
        <dbReference type="ARBA" id="ARBA00023004"/>
    </source>
</evidence>
<keyword evidence="10" id="KW-1015">Disulfide bond</keyword>
<dbReference type="GO" id="GO:0016020">
    <property type="term" value="C:membrane"/>
    <property type="evidence" value="ECO:0007669"/>
    <property type="project" value="UniProtKB-SubCell"/>
</dbReference>
<dbReference type="InterPro" id="IPR003780">
    <property type="entry name" value="COX15/CtaA_fam"/>
</dbReference>
<evidence type="ECO:0000256" key="11">
    <source>
        <dbReference type="ARBA" id="ARBA00023444"/>
    </source>
</evidence>
<dbReference type="GO" id="GO:0016491">
    <property type="term" value="F:oxidoreductase activity"/>
    <property type="evidence" value="ECO:0007669"/>
    <property type="project" value="UniProtKB-KW"/>
</dbReference>
<dbReference type="AlphaFoldDB" id="A0A4Q7LX93"/>
<evidence type="ECO:0000256" key="9">
    <source>
        <dbReference type="ARBA" id="ARBA00023136"/>
    </source>
</evidence>
<evidence type="ECO:0000256" key="8">
    <source>
        <dbReference type="ARBA" id="ARBA00023133"/>
    </source>
</evidence>
<protein>
    <submittedName>
        <fullName evidence="13">Cytochrome c oxidase assembly protein subunit 15</fullName>
    </submittedName>
</protein>
<reference evidence="13 14" key="1">
    <citation type="journal article" date="2015" name="Stand. Genomic Sci.">
        <title>Genomic Encyclopedia of Bacterial and Archaeal Type Strains, Phase III: the genomes of soil and plant-associated and newly described type strains.</title>
        <authorList>
            <person name="Whitman W.B."/>
            <person name="Woyke T."/>
            <person name="Klenk H.P."/>
            <person name="Zhou Y."/>
            <person name="Lilburn T.G."/>
            <person name="Beck B.J."/>
            <person name="De Vos P."/>
            <person name="Vandamme P."/>
            <person name="Eisen J.A."/>
            <person name="Garrity G."/>
            <person name="Hugenholtz P."/>
            <person name="Kyrpides N.C."/>
        </authorList>
    </citation>
    <scope>NUCLEOTIDE SEQUENCE [LARGE SCALE GENOMIC DNA]</scope>
    <source>
        <strain evidence="13 14">CV2</strain>
    </source>
</reference>
<comment type="subcellular location">
    <subcellularLocation>
        <location evidence="1">Membrane</location>
        <topology evidence="1">Multi-pass membrane protein</topology>
    </subcellularLocation>
</comment>
<evidence type="ECO:0000256" key="1">
    <source>
        <dbReference type="ARBA" id="ARBA00004141"/>
    </source>
</evidence>
<sequence>MVRVVQVVGFIVGRFVGWLPTEVSRRVRVIAWLSLISQTLIVGTGGAVRLTGSGLGCPTWPRCTEDSFVATPEMGIHGIVEFGNRLLTFVLVIIAILAFLFVVRMRRERPELLRLTVALGLGIPVQAVIGGITVLTNLNPYVVGLHFVVSAVLVALATVFVARVYRGKKVDSFVVDARFRAIAAVTAVGVWVTVLIGILVTGSGPHAGDGGAARNGLDSEFLQHLHSWPAYATAVLSLALAAWALSTGRVGLRRATLALLAVEALQIAIGIAQARLGLPVILVGVHMVLACILVAVMTLVLVLQRPGAREVPAAELLDADGARPADAARV</sequence>
<keyword evidence="5 12" id="KW-1133">Transmembrane helix</keyword>
<evidence type="ECO:0000313" key="13">
    <source>
        <dbReference type="EMBL" id="RZS58858.1"/>
    </source>
</evidence>
<feature type="transmembrane region" description="Helical" evidence="12">
    <location>
        <begin position="29"/>
        <end position="48"/>
    </location>
</feature>
<feature type="transmembrane region" description="Helical" evidence="12">
    <location>
        <begin position="177"/>
        <end position="200"/>
    </location>
</feature>
<keyword evidence="4" id="KW-0479">Metal-binding</keyword>
<feature type="transmembrane region" description="Helical" evidence="12">
    <location>
        <begin position="257"/>
        <end position="274"/>
    </location>
</feature>
<comment type="pathway">
    <text evidence="11">Porphyrin-containing compound metabolism.</text>
</comment>
<keyword evidence="3 12" id="KW-0812">Transmembrane</keyword>
<organism evidence="13 14">
    <name type="scientific">Microcella putealis</name>
    <dbReference type="NCBI Taxonomy" id="337005"/>
    <lineage>
        <taxon>Bacteria</taxon>
        <taxon>Bacillati</taxon>
        <taxon>Actinomycetota</taxon>
        <taxon>Actinomycetes</taxon>
        <taxon>Micrococcales</taxon>
        <taxon>Microbacteriaceae</taxon>
        <taxon>Microcella</taxon>
    </lineage>
</organism>
<feature type="transmembrane region" description="Helical" evidence="12">
    <location>
        <begin position="82"/>
        <end position="103"/>
    </location>
</feature>
<dbReference type="PANTHER" id="PTHR35457">
    <property type="entry name" value="HEME A SYNTHASE"/>
    <property type="match status" value="1"/>
</dbReference>
<dbReference type="Proteomes" id="UP000293519">
    <property type="component" value="Unassembled WGS sequence"/>
</dbReference>
<dbReference type="PANTHER" id="PTHR35457:SF1">
    <property type="entry name" value="HEME A SYNTHASE"/>
    <property type="match status" value="1"/>
</dbReference>
<feature type="transmembrane region" description="Helical" evidence="12">
    <location>
        <begin position="115"/>
        <end position="135"/>
    </location>
</feature>
<keyword evidence="8" id="KW-0350">Heme biosynthesis</keyword>
<proteinExistence type="predicted"/>
<keyword evidence="2" id="KW-1003">Cell membrane</keyword>
<comment type="caution">
    <text evidence="13">The sequence shown here is derived from an EMBL/GenBank/DDBJ whole genome shotgun (WGS) entry which is preliminary data.</text>
</comment>
<dbReference type="GO" id="GO:0006784">
    <property type="term" value="P:heme A biosynthetic process"/>
    <property type="evidence" value="ECO:0007669"/>
    <property type="project" value="InterPro"/>
</dbReference>
<keyword evidence="9 12" id="KW-0472">Membrane</keyword>
<feature type="transmembrane region" description="Helical" evidence="12">
    <location>
        <begin position="141"/>
        <end position="165"/>
    </location>
</feature>
<keyword evidence="14" id="KW-1185">Reference proteome</keyword>
<evidence type="ECO:0000256" key="10">
    <source>
        <dbReference type="ARBA" id="ARBA00023157"/>
    </source>
</evidence>
<evidence type="ECO:0000256" key="2">
    <source>
        <dbReference type="ARBA" id="ARBA00022475"/>
    </source>
</evidence>
<evidence type="ECO:0000256" key="3">
    <source>
        <dbReference type="ARBA" id="ARBA00022692"/>
    </source>
</evidence>
<evidence type="ECO:0000256" key="6">
    <source>
        <dbReference type="ARBA" id="ARBA00023002"/>
    </source>
</evidence>
<gene>
    <name evidence="13" type="ORF">EV141_0066</name>
</gene>
<feature type="transmembrane region" description="Helical" evidence="12">
    <location>
        <begin position="280"/>
        <end position="303"/>
    </location>
</feature>
<name>A0A4Q7LX93_9MICO</name>
<keyword evidence="6" id="KW-0560">Oxidoreductase</keyword>
<dbReference type="EMBL" id="SGWW01000001">
    <property type="protein sequence ID" value="RZS58858.1"/>
    <property type="molecule type" value="Genomic_DNA"/>
</dbReference>
<evidence type="ECO:0000256" key="4">
    <source>
        <dbReference type="ARBA" id="ARBA00022723"/>
    </source>
</evidence>
<evidence type="ECO:0000313" key="14">
    <source>
        <dbReference type="Proteomes" id="UP000293519"/>
    </source>
</evidence>
<dbReference type="GO" id="GO:0046872">
    <property type="term" value="F:metal ion binding"/>
    <property type="evidence" value="ECO:0007669"/>
    <property type="project" value="UniProtKB-KW"/>
</dbReference>